<evidence type="ECO:0000259" key="9">
    <source>
        <dbReference type="PROSITE" id="PS50893"/>
    </source>
</evidence>
<dbReference type="InterPro" id="IPR013525">
    <property type="entry name" value="ABC2_TM"/>
</dbReference>
<evidence type="ECO:0000313" key="11">
    <source>
        <dbReference type="Proteomes" id="UP000030762"/>
    </source>
</evidence>
<keyword evidence="2" id="KW-0813">Transport</keyword>
<reference evidence="10 11" key="1">
    <citation type="submission" date="2012-04" db="EMBL/GenBank/DDBJ databases">
        <title>The Genome Sequence of Saprolegnia declina VS20.</title>
        <authorList>
            <consortium name="The Broad Institute Genome Sequencing Platform"/>
            <person name="Russ C."/>
            <person name="Nusbaum C."/>
            <person name="Tyler B."/>
            <person name="van West P."/>
            <person name="Dieguez-Uribeondo J."/>
            <person name="de Bruijn I."/>
            <person name="Tripathy S."/>
            <person name="Jiang R."/>
            <person name="Young S.K."/>
            <person name="Zeng Q."/>
            <person name="Gargeya S."/>
            <person name="Fitzgerald M."/>
            <person name="Haas B."/>
            <person name="Abouelleil A."/>
            <person name="Alvarado L."/>
            <person name="Arachchi H.M."/>
            <person name="Berlin A."/>
            <person name="Chapman S.B."/>
            <person name="Goldberg J."/>
            <person name="Griggs A."/>
            <person name="Gujja S."/>
            <person name="Hansen M."/>
            <person name="Howarth C."/>
            <person name="Imamovic A."/>
            <person name="Larimer J."/>
            <person name="McCowen C."/>
            <person name="Montmayeur A."/>
            <person name="Murphy C."/>
            <person name="Neiman D."/>
            <person name="Pearson M."/>
            <person name="Priest M."/>
            <person name="Roberts A."/>
            <person name="Saif S."/>
            <person name="Shea T."/>
            <person name="Sisk P."/>
            <person name="Sykes S."/>
            <person name="Wortman J."/>
            <person name="Nusbaum C."/>
            <person name="Birren B."/>
        </authorList>
    </citation>
    <scope>NUCLEOTIDE SEQUENCE [LARGE SCALE GENOMIC DNA]</scope>
    <source>
        <strain evidence="10 11">VS20</strain>
    </source>
</reference>
<dbReference type="InterPro" id="IPR017871">
    <property type="entry name" value="ABC_transporter-like_CS"/>
</dbReference>
<keyword evidence="11" id="KW-1185">Reference proteome</keyword>
<feature type="domain" description="ABC transporter" evidence="9">
    <location>
        <begin position="126"/>
        <end position="381"/>
    </location>
</feature>
<dbReference type="PANTHER" id="PTHR19241">
    <property type="entry name" value="ATP-BINDING CASSETTE TRANSPORTER"/>
    <property type="match status" value="1"/>
</dbReference>
<evidence type="ECO:0000256" key="3">
    <source>
        <dbReference type="ARBA" id="ARBA00022692"/>
    </source>
</evidence>
<dbReference type="eggNOG" id="KOG0065">
    <property type="taxonomic scope" value="Eukaryota"/>
</dbReference>
<dbReference type="Pfam" id="PF01061">
    <property type="entry name" value="ABC2_membrane"/>
    <property type="match status" value="1"/>
</dbReference>
<dbReference type="AlphaFoldDB" id="T0Q7Q2"/>
<evidence type="ECO:0000256" key="5">
    <source>
        <dbReference type="ARBA" id="ARBA00022840"/>
    </source>
</evidence>
<name>T0Q7Q2_SAPDV</name>
<keyword evidence="4" id="KW-0547">Nucleotide-binding</keyword>
<sequence>MTASSRSLLSLAHAVASHHDDRDGGWATDNDVVSPGRATFLFDSFCQSHGITQDVILSSQRNQDPTSTQQIISTVFTKENIQALGFRNLIKQIRAKLCQTSQVPTAEIRLRGVSYTAKVKPSDSSVQTLASSFSPPSLSCTTIQTRVILNNIDAHLKPGSMTLILGPPGCGKTSLLKLIAGLTKPGSNEALTGTITYNGCTPDQVDLASLTTYVQQQDHHYPMLTVKETLDFAHKCLVGTVDVDDPLAANEEHMVDILISVFGLTECADTPLGDDMIRGVSGGQKRRVTVAEMLTGRAPTLLIDEFSNGLDASTTFDIARAIRTMAELLEKTVVMSMLQPPPEVYDLFDDIIVLDKGEMIYNGPRTELPAYFESLGYVCPARKDIADFLQEVTTPLGVRFATTSCPVASRPTQRSQFAARFRESTAHAALRRQLAATNKLEWTFSSKPVTQHSRLSYGRSFGVVFGRTLKASIDPRQEALVMGSIIGTVFLDIGRKATTASEEAALVPIKMSLFFLALLFQALATLTSIESGISRRHVLYKQSAFHFFPISTYAISEALLEWLWTLPQALAFCSPLYFGVGLHGNFGVFVGLVYLTSLVYTQFFKLWTAISPDAVLAKVLSMFAMCLHMVSSGYIMPGPSISAGWQWLYWCNPMAWALRAAVQNEFLTSTPLYDTPVQKVGRVGNLALDAFGFSINDDYIWSSVLFLLGFYVVELALTTVLYTYVRIRPAHAGHTDDAMSNSVAARSLSFDLSEMALATPTTPDATFIAVLDASDESGLNSLAFSPVTLAFRDLSYTIQVGAKKQKSSRQLLQGIHGCFEPGTLTALMGSTGAGKTTLMDVIAGRKTAGVIAGDLYVNGHPMDRTTFNILMGYCEQFDIYEETSTVVEAFLFCAALRLPSSTSAGERAGFVRDVLVVLELQARANAQLFALSLGERKRVTIGVELLSNPSILFLDEPTTGLDSRAATIVMECVKRIAQSAL</sequence>
<evidence type="ECO:0000256" key="4">
    <source>
        <dbReference type="ARBA" id="ARBA00022741"/>
    </source>
</evidence>
<evidence type="ECO:0000256" key="1">
    <source>
        <dbReference type="ARBA" id="ARBA00004141"/>
    </source>
</evidence>
<feature type="transmembrane region" description="Helical" evidence="8">
    <location>
        <begin position="699"/>
        <end position="725"/>
    </location>
</feature>
<keyword evidence="6 8" id="KW-1133">Transmembrane helix</keyword>
<feature type="transmembrane region" description="Helical" evidence="8">
    <location>
        <begin position="545"/>
        <end position="564"/>
    </location>
</feature>
<evidence type="ECO:0000256" key="2">
    <source>
        <dbReference type="ARBA" id="ARBA00022448"/>
    </source>
</evidence>
<dbReference type="EMBL" id="JH767174">
    <property type="protein sequence ID" value="EQC30661.1"/>
    <property type="molecule type" value="Genomic_DNA"/>
</dbReference>
<dbReference type="RefSeq" id="XP_008615987.1">
    <property type="nucleotide sequence ID" value="XM_008617765.1"/>
</dbReference>
<feature type="transmembrane region" description="Helical" evidence="8">
    <location>
        <begin position="615"/>
        <end position="636"/>
    </location>
</feature>
<dbReference type="PROSITE" id="PS00211">
    <property type="entry name" value="ABC_TRANSPORTER_1"/>
    <property type="match status" value="2"/>
</dbReference>
<dbReference type="GO" id="GO:0016020">
    <property type="term" value="C:membrane"/>
    <property type="evidence" value="ECO:0007669"/>
    <property type="project" value="UniProtKB-SubCell"/>
</dbReference>
<feature type="transmembrane region" description="Helical" evidence="8">
    <location>
        <begin position="513"/>
        <end position="533"/>
    </location>
</feature>
<dbReference type="InterPro" id="IPR027417">
    <property type="entry name" value="P-loop_NTPase"/>
</dbReference>
<protein>
    <recommendedName>
        <fullName evidence="9">ABC transporter domain-containing protein</fullName>
    </recommendedName>
</protein>
<dbReference type="STRING" id="1156394.T0Q7Q2"/>
<keyword evidence="3 8" id="KW-0812">Transmembrane</keyword>
<dbReference type="GO" id="GO:0005524">
    <property type="term" value="F:ATP binding"/>
    <property type="evidence" value="ECO:0007669"/>
    <property type="project" value="UniProtKB-KW"/>
</dbReference>
<dbReference type="VEuPathDB" id="FungiDB:SDRG_11716"/>
<dbReference type="Gene3D" id="3.40.50.300">
    <property type="entry name" value="P-loop containing nucleotide triphosphate hydrolases"/>
    <property type="match status" value="2"/>
</dbReference>
<dbReference type="InterPro" id="IPR003439">
    <property type="entry name" value="ABC_transporter-like_ATP-bd"/>
</dbReference>
<evidence type="ECO:0000256" key="6">
    <source>
        <dbReference type="ARBA" id="ARBA00022989"/>
    </source>
</evidence>
<keyword evidence="7 8" id="KW-0472">Membrane</keyword>
<feature type="transmembrane region" description="Helical" evidence="8">
    <location>
        <begin position="576"/>
        <end position="603"/>
    </location>
</feature>
<evidence type="ECO:0000256" key="7">
    <source>
        <dbReference type="ARBA" id="ARBA00023136"/>
    </source>
</evidence>
<dbReference type="GO" id="GO:0140359">
    <property type="term" value="F:ABC-type transporter activity"/>
    <property type="evidence" value="ECO:0007669"/>
    <property type="project" value="InterPro"/>
</dbReference>
<dbReference type="InterPro" id="IPR003593">
    <property type="entry name" value="AAA+_ATPase"/>
</dbReference>
<dbReference type="InParanoid" id="T0Q7Q2"/>
<dbReference type="Proteomes" id="UP000030762">
    <property type="component" value="Unassembled WGS sequence"/>
</dbReference>
<dbReference type="SUPFAM" id="SSF52540">
    <property type="entry name" value="P-loop containing nucleoside triphosphate hydrolases"/>
    <property type="match status" value="2"/>
</dbReference>
<evidence type="ECO:0000313" key="10">
    <source>
        <dbReference type="EMBL" id="EQC30661.1"/>
    </source>
</evidence>
<organism evidence="10 11">
    <name type="scientific">Saprolegnia diclina (strain VS20)</name>
    <dbReference type="NCBI Taxonomy" id="1156394"/>
    <lineage>
        <taxon>Eukaryota</taxon>
        <taxon>Sar</taxon>
        <taxon>Stramenopiles</taxon>
        <taxon>Oomycota</taxon>
        <taxon>Saprolegniomycetes</taxon>
        <taxon>Saprolegniales</taxon>
        <taxon>Saprolegniaceae</taxon>
        <taxon>Saprolegnia</taxon>
    </lineage>
</organism>
<dbReference type="OrthoDB" id="66620at2759"/>
<proteinExistence type="predicted"/>
<accession>T0Q7Q2</accession>
<keyword evidence="5" id="KW-0067">ATP-binding</keyword>
<dbReference type="GeneID" id="19952443"/>
<dbReference type="GO" id="GO:0016887">
    <property type="term" value="F:ATP hydrolysis activity"/>
    <property type="evidence" value="ECO:0007669"/>
    <property type="project" value="InterPro"/>
</dbReference>
<evidence type="ECO:0000256" key="8">
    <source>
        <dbReference type="SAM" id="Phobius"/>
    </source>
</evidence>
<comment type="subcellular location">
    <subcellularLocation>
        <location evidence="1">Membrane</location>
        <topology evidence="1">Multi-pass membrane protein</topology>
    </subcellularLocation>
</comment>
<dbReference type="SMART" id="SM00382">
    <property type="entry name" value="AAA"/>
    <property type="match status" value="2"/>
</dbReference>
<dbReference type="PROSITE" id="PS50893">
    <property type="entry name" value="ABC_TRANSPORTER_2"/>
    <property type="match status" value="1"/>
</dbReference>
<gene>
    <name evidence="10" type="ORF">SDRG_11716</name>
</gene>
<dbReference type="Pfam" id="PF00005">
    <property type="entry name" value="ABC_tran"/>
    <property type="match status" value="2"/>
</dbReference>